<dbReference type="RefSeq" id="WP_127608449.1">
    <property type="nucleotide sequence ID" value="NZ_JARTHJ010000052.1"/>
</dbReference>
<accession>A0A7X2ZGC4</accession>
<keyword evidence="1" id="KW-1133">Transmembrane helix</keyword>
<dbReference type="AlphaFoldDB" id="A0A7X2ZGC4"/>
<evidence type="ECO:0000313" key="3">
    <source>
        <dbReference type="Proteomes" id="UP000450917"/>
    </source>
</evidence>
<organism evidence="2 3">
    <name type="scientific">Paenibacillus validus</name>
    <dbReference type="NCBI Taxonomy" id="44253"/>
    <lineage>
        <taxon>Bacteria</taxon>
        <taxon>Bacillati</taxon>
        <taxon>Bacillota</taxon>
        <taxon>Bacilli</taxon>
        <taxon>Bacillales</taxon>
        <taxon>Paenibacillaceae</taxon>
        <taxon>Paenibacillus</taxon>
    </lineage>
</organism>
<comment type="caution">
    <text evidence="2">The sequence shown here is derived from an EMBL/GenBank/DDBJ whole genome shotgun (WGS) entry which is preliminary data.</text>
</comment>
<sequence>MSIRKALLSLSVGLFLAVFVIGLLPFLVIISWAETLGSTELYTSPLFFLKFLYKDSCKEQSQHREEGH</sequence>
<dbReference type="Proteomes" id="UP000450917">
    <property type="component" value="Unassembled WGS sequence"/>
</dbReference>
<reference evidence="2 3" key="1">
    <citation type="submission" date="2019-11" db="EMBL/GenBank/DDBJ databases">
        <title>Draft genome sequences of five Paenibacillus species of dairy origin.</title>
        <authorList>
            <person name="Olajide A.M."/>
            <person name="Chen S."/>
            <person name="Lapointe G."/>
        </authorList>
    </citation>
    <scope>NUCLEOTIDE SEQUENCE [LARGE SCALE GENOMIC DNA]</scope>
    <source>
        <strain evidence="2 3">2CS3</strain>
    </source>
</reference>
<dbReference type="EMBL" id="WNZX01000030">
    <property type="protein sequence ID" value="MUG73666.1"/>
    <property type="molecule type" value="Genomic_DNA"/>
</dbReference>
<proteinExistence type="predicted"/>
<gene>
    <name evidence="2" type="ORF">GNP93_23880</name>
</gene>
<keyword evidence="3" id="KW-1185">Reference proteome</keyword>
<keyword evidence="1" id="KW-0472">Membrane</keyword>
<evidence type="ECO:0000256" key="1">
    <source>
        <dbReference type="SAM" id="Phobius"/>
    </source>
</evidence>
<protein>
    <submittedName>
        <fullName evidence="2">Uncharacterized protein</fullName>
    </submittedName>
</protein>
<keyword evidence="1" id="KW-0812">Transmembrane</keyword>
<evidence type="ECO:0000313" key="2">
    <source>
        <dbReference type="EMBL" id="MUG73666.1"/>
    </source>
</evidence>
<name>A0A7X2ZGC4_9BACL</name>
<feature type="transmembrane region" description="Helical" evidence="1">
    <location>
        <begin position="7"/>
        <end position="33"/>
    </location>
</feature>